<proteinExistence type="predicted"/>
<keyword evidence="2" id="KW-0238">DNA-binding</keyword>
<dbReference type="InterPro" id="IPR011991">
    <property type="entry name" value="ArsR-like_HTH"/>
</dbReference>
<protein>
    <submittedName>
        <fullName evidence="5">Helix-turn-helix transcriptional regulator</fullName>
    </submittedName>
</protein>
<dbReference type="PANTHER" id="PTHR33154:SF33">
    <property type="entry name" value="TRANSCRIPTIONAL REPRESSOR SDPR"/>
    <property type="match status" value="1"/>
</dbReference>
<evidence type="ECO:0000256" key="1">
    <source>
        <dbReference type="ARBA" id="ARBA00023015"/>
    </source>
</evidence>
<dbReference type="PANTHER" id="PTHR33154">
    <property type="entry name" value="TRANSCRIPTIONAL REGULATOR, ARSR FAMILY"/>
    <property type="match status" value="1"/>
</dbReference>
<dbReference type="GO" id="GO:0003677">
    <property type="term" value="F:DNA binding"/>
    <property type="evidence" value="ECO:0007669"/>
    <property type="project" value="UniProtKB-KW"/>
</dbReference>
<dbReference type="InterPro" id="IPR051081">
    <property type="entry name" value="HTH_MetalResp_TranReg"/>
</dbReference>
<evidence type="ECO:0000256" key="3">
    <source>
        <dbReference type="ARBA" id="ARBA00023163"/>
    </source>
</evidence>
<dbReference type="SUPFAM" id="SSF46785">
    <property type="entry name" value="Winged helix' DNA-binding domain"/>
    <property type="match status" value="1"/>
</dbReference>
<reference evidence="5 6" key="1">
    <citation type="submission" date="2019-04" db="EMBL/GenBank/DDBJ databases">
        <title>Cohnella sp. nov., isolated from soil.</title>
        <authorList>
            <person name="Kim W."/>
        </authorList>
    </citation>
    <scope>NUCLEOTIDE SEQUENCE [LARGE SCALE GENOMIC DNA]</scope>
    <source>
        <strain evidence="5 6">CAU 1483</strain>
    </source>
</reference>
<feature type="domain" description="HTH arsR-type" evidence="4">
    <location>
        <begin position="1"/>
        <end position="89"/>
    </location>
</feature>
<dbReference type="InterPro" id="IPR036388">
    <property type="entry name" value="WH-like_DNA-bd_sf"/>
</dbReference>
<keyword evidence="1" id="KW-0805">Transcription regulation</keyword>
<dbReference type="PROSITE" id="PS50987">
    <property type="entry name" value="HTH_ARSR_2"/>
    <property type="match status" value="1"/>
</dbReference>
<comment type="caution">
    <text evidence="5">The sequence shown here is derived from an EMBL/GenBank/DDBJ whole genome shotgun (WGS) entry which is preliminary data.</text>
</comment>
<dbReference type="GO" id="GO:0003700">
    <property type="term" value="F:DNA-binding transcription factor activity"/>
    <property type="evidence" value="ECO:0007669"/>
    <property type="project" value="InterPro"/>
</dbReference>
<name>A0A4U0FH79_9BACL</name>
<dbReference type="EMBL" id="SUPK01000001">
    <property type="protein sequence ID" value="TJY44301.1"/>
    <property type="molecule type" value="Genomic_DNA"/>
</dbReference>
<dbReference type="PRINTS" id="PR00778">
    <property type="entry name" value="HTHARSR"/>
</dbReference>
<evidence type="ECO:0000313" key="5">
    <source>
        <dbReference type="EMBL" id="TJY44301.1"/>
    </source>
</evidence>
<evidence type="ECO:0000313" key="6">
    <source>
        <dbReference type="Proteomes" id="UP000309673"/>
    </source>
</evidence>
<sequence length="112" mass="12699">MTFATLSALAEPNRFNIVELLRDCGALTVGEIAQKLGLRLPQSSKHLHVLAEAGLVNVQIDANRRIYSLCPTPLIEMNHWLETFTQIKEEQFDRLEQLLKKVQESENVQNNG</sequence>
<dbReference type="InterPro" id="IPR036390">
    <property type="entry name" value="WH_DNA-bd_sf"/>
</dbReference>
<organism evidence="5 6">
    <name type="scientific">Cohnella pontilimi</name>
    <dbReference type="NCBI Taxonomy" id="2564100"/>
    <lineage>
        <taxon>Bacteria</taxon>
        <taxon>Bacillati</taxon>
        <taxon>Bacillota</taxon>
        <taxon>Bacilli</taxon>
        <taxon>Bacillales</taxon>
        <taxon>Paenibacillaceae</taxon>
        <taxon>Cohnella</taxon>
    </lineage>
</organism>
<keyword evidence="3" id="KW-0804">Transcription</keyword>
<dbReference type="OrthoDB" id="9799175at2"/>
<dbReference type="RefSeq" id="WP_136776110.1">
    <property type="nucleotide sequence ID" value="NZ_SUPK01000001.1"/>
</dbReference>
<dbReference type="SMART" id="SM00418">
    <property type="entry name" value="HTH_ARSR"/>
    <property type="match status" value="1"/>
</dbReference>
<dbReference type="CDD" id="cd00090">
    <property type="entry name" value="HTH_ARSR"/>
    <property type="match status" value="1"/>
</dbReference>
<gene>
    <name evidence="5" type="ORF">E5161_02630</name>
</gene>
<dbReference type="NCBIfam" id="NF033788">
    <property type="entry name" value="HTH_metalloreg"/>
    <property type="match status" value="1"/>
</dbReference>
<dbReference type="Proteomes" id="UP000309673">
    <property type="component" value="Unassembled WGS sequence"/>
</dbReference>
<accession>A0A4U0FH79</accession>
<dbReference type="InterPro" id="IPR001845">
    <property type="entry name" value="HTH_ArsR_DNA-bd_dom"/>
</dbReference>
<dbReference type="Gene3D" id="1.10.10.10">
    <property type="entry name" value="Winged helix-like DNA-binding domain superfamily/Winged helix DNA-binding domain"/>
    <property type="match status" value="1"/>
</dbReference>
<dbReference type="AlphaFoldDB" id="A0A4U0FH79"/>
<keyword evidence="6" id="KW-1185">Reference proteome</keyword>
<evidence type="ECO:0000259" key="4">
    <source>
        <dbReference type="PROSITE" id="PS50987"/>
    </source>
</evidence>
<evidence type="ECO:0000256" key="2">
    <source>
        <dbReference type="ARBA" id="ARBA00023125"/>
    </source>
</evidence>
<dbReference type="Pfam" id="PF12840">
    <property type="entry name" value="HTH_20"/>
    <property type="match status" value="1"/>
</dbReference>